<dbReference type="GO" id="GO:0005576">
    <property type="term" value="C:extracellular region"/>
    <property type="evidence" value="ECO:0007669"/>
    <property type="project" value="UniProtKB-SubCell"/>
</dbReference>
<keyword evidence="10" id="KW-1205">Fibrinolytic toxin</keyword>
<protein>
    <submittedName>
        <fullName evidence="15">Uncharacterized protein LOC118277702 isoform X1</fullName>
    </submittedName>
</protein>
<dbReference type="PROSITE" id="PS50240">
    <property type="entry name" value="TRYPSIN_DOM"/>
    <property type="match status" value="1"/>
</dbReference>
<dbReference type="Pfam" id="PF00089">
    <property type="entry name" value="Trypsin"/>
    <property type="match status" value="1"/>
</dbReference>
<keyword evidence="14" id="KW-1185">Reference proteome</keyword>
<evidence type="ECO:0000256" key="6">
    <source>
        <dbReference type="ARBA" id="ARBA00022825"/>
    </source>
</evidence>
<feature type="compositionally biased region" description="Basic residues" evidence="11">
    <location>
        <begin position="273"/>
        <end position="299"/>
    </location>
</feature>
<dbReference type="InterPro" id="IPR001314">
    <property type="entry name" value="Peptidase_S1A"/>
</dbReference>
<feature type="signal peptide" evidence="12">
    <location>
        <begin position="1"/>
        <end position="17"/>
    </location>
</feature>
<feature type="region of interest" description="Disordered" evidence="11">
    <location>
        <begin position="125"/>
        <end position="316"/>
    </location>
</feature>
<gene>
    <name evidence="15" type="primary">LOC118277702</name>
</gene>
<dbReference type="GO" id="GO:0090729">
    <property type="term" value="F:toxin activity"/>
    <property type="evidence" value="ECO:0007669"/>
    <property type="project" value="UniProtKB-KW"/>
</dbReference>
<dbReference type="PRINTS" id="PR00722">
    <property type="entry name" value="CHYMOTRYPSIN"/>
</dbReference>
<accession>A0A9R0EWS3</accession>
<feature type="compositionally biased region" description="Basic residues" evidence="11">
    <location>
        <begin position="233"/>
        <end position="254"/>
    </location>
</feature>
<evidence type="ECO:0000313" key="14">
    <source>
        <dbReference type="Proteomes" id="UP000829999"/>
    </source>
</evidence>
<evidence type="ECO:0000313" key="15">
    <source>
        <dbReference type="RefSeq" id="XP_050552407.1"/>
    </source>
</evidence>
<keyword evidence="7" id="KW-1015">Disulfide bond</keyword>
<sequence>MKVPLIIFALIISYVLGDTIKFAEKRFPKKVKPYGTGKILINSKYEFKTKDKPKTTATPPPVTAKPYTVFQLVSHGMSKMIEGVPDSPYFPIDQGFNHKSRVKKILPDYSWSAVRVKRGAANEEINATTTKVEQKSTPSPNTIKPDKVEAPSMRSVQKEAGDKEETTEKKTEKATKKPAAHENVAKTSKNNESKAADKLDTTTKSKVKSTNDNRKIKAKPKGVSGNATGKLKSNIKAKRKGKSVKHPAKPKAKKLANNNIKRNGTIARGNGSKTKKRKGGKSPQRSKGKGKPKAKRTVKSKSANATRTAAKKPKATRRLIAAREALIEDYPYVVSIQKDDQHWCSGALLNPRLVITTANCLWKANRVSRMEVRAGSRYVDRGGQMAAIQEVMKHPGWGLRKSPDNDVALLLLDRNIKFSHSVHGVDLPNRVMLPPFDDAWVVSWGAERRDGIYDTESSTLQVFHTRLMNHDKCNNVTMRFSVIVSENFICLAQTGRTGPCTRDTGAPAVSDGILWGLASWGIRKLCGTERFPAMFSYLASHSNLDFIANATKSLMADKRYYPFVDRFPSLH</sequence>
<dbReference type="GO" id="GO:0004252">
    <property type="term" value="F:serine-type endopeptidase activity"/>
    <property type="evidence" value="ECO:0007669"/>
    <property type="project" value="InterPro"/>
</dbReference>
<name>A0A9R0EWS3_SPOFR</name>
<evidence type="ECO:0000256" key="2">
    <source>
        <dbReference type="ARBA" id="ARBA00007664"/>
    </source>
</evidence>
<comment type="function">
    <text evidence="9">Fibrinolytic activity; shows preferential cleavage of Arg-Gly bonds in all three fibrinogen chains. Contact with the caterpillars causes severe bleeding, due the anticoagulant effect of the protein.</text>
</comment>
<evidence type="ECO:0000256" key="4">
    <source>
        <dbReference type="ARBA" id="ARBA00022670"/>
    </source>
</evidence>
<feature type="domain" description="Peptidase S1" evidence="13">
    <location>
        <begin position="319"/>
        <end position="552"/>
    </location>
</feature>
<proteinExistence type="inferred from homology"/>
<organism evidence="14 15">
    <name type="scientific">Spodoptera frugiperda</name>
    <name type="common">Fall armyworm</name>
    <dbReference type="NCBI Taxonomy" id="7108"/>
    <lineage>
        <taxon>Eukaryota</taxon>
        <taxon>Metazoa</taxon>
        <taxon>Ecdysozoa</taxon>
        <taxon>Arthropoda</taxon>
        <taxon>Hexapoda</taxon>
        <taxon>Insecta</taxon>
        <taxon>Pterygota</taxon>
        <taxon>Neoptera</taxon>
        <taxon>Endopterygota</taxon>
        <taxon>Lepidoptera</taxon>
        <taxon>Glossata</taxon>
        <taxon>Ditrysia</taxon>
        <taxon>Noctuoidea</taxon>
        <taxon>Noctuidae</taxon>
        <taxon>Amphipyrinae</taxon>
        <taxon>Spodoptera</taxon>
    </lineage>
</organism>
<dbReference type="PANTHER" id="PTHR24276:SF91">
    <property type="entry name" value="AT26814P-RELATED"/>
    <property type="match status" value="1"/>
</dbReference>
<dbReference type="GO" id="GO:0006508">
    <property type="term" value="P:proteolysis"/>
    <property type="evidence" value="ECO:0007669"/>
    <property type="project" value="UniProtKB-KW"/>
</dbReference>
<dbReference type="SMART" id="SM00020">
    <property type="entry name" value="Tryp_SPc"/>
    <property type="match status" value="1"/>
</dbReference>
<dbReference type="AlphaFoldDB" id="A0A9R0EWS3"/>
<comment type="subcellular location">
    <subcellularLocation>
        <location evidence="1">Secreted</location>
        <location evidence="1">Extracellular space</location>
    </subcellularLocation>
</comment>
<comment type="similarity">
    <text evidence="2">Belongs to the peptidase S1 family.</text>
</comment>
<reference evidence="15" key="1">
    <citation type="submission" date="2025-08" db="UniProtKB">
        <authorList>
            <consortium name="RefSeq"/>
        </authorList>
    </citation>
    <scope>IDENTIFICATION</scope>
    <source>
        <tissue evidence="15">Whole larval tissue</tissue>
    </source>
</reference>
<evidence type="ECO:0000256" key="11">
    <source>
        <dbReference type="SAM" id="MobiDB-lite"/>
    </source>
</evidence>
<dbReference type="Proteomes" id="UP000829999">
    <property type="component" value="Chromosome 10"/>
</dbReference>
<evidence type="ECO:0000256" key="9">
    <source>
        <dbReference type="ARBA" id="ARBA00055534"/>
    </source>
</evidence>
<evidence type="ECO:0000256" key="10">
    <source>
        <dbReference type="ARBA" id="ARBA00084094"/>
    </source>
</evidence>
<evidence type="ECO:0000256" key="1">
    <source>
        <dbReference type="ARBA" id="ARBA00004239"/>
    </source>
</evidence>
<feature type="compositionally biased region" description="Polar residues" evidence="11">
    <location>
        <begin position="125"/>
        <end position="142"/>
    </location>
</feature>
<keyword evidence="8" id="KW-1199">Hemostasis impairing toxin</keyword>
<dbReference type="FunFam" id="2.40.10.10:FF:000068">
    <property type="entry name" value="transmembrane protease serine 2"/>
    <property type="match status" value="1"/>
</dbReference>
<keyword evidence="5" id="KW-0378">Hydrolase</keyword>
<dbReference type="InterPro" id="IPR043504">
    <property type="entry name" value="Peptidase_S1_PA_chymotrypsin"/>
</dbReference>
<evidence type="ECO:0000256" key="8">
    <source>
        <dbReference type="ARBA" id="ARBA00023240"/>
    </source>
</evidence>
<keyword evidence="3" id="KW-0800">Toxin</keyword>
<dbReference type="OrthoDB" id="6380398at2759"/>
<evidence type="ECO:0000259" key="13">
    <source>
        <dbReference type="PROSITE" id="PS50240"/>
    </source>
</evidence>
<dbReference type="RefSeq" id="XP_050552407.1">
    <property type="nucleotide sequence ID" value="XM_050696450.1"/>
</dbReference>
<dbReference type="SUPFAM" id="SSF50494">
    <property type="entry name" value="Trypsin-like serine proteases"/>
    <property type="match status" value="1"/>
</dbReference>
<evidence type="ECO:0000256" key="12">
    <source>
        <dbReference type="SAM" id="SignalP"/>
    </source>
</evidence>
<dbReference type="Gene3D" id="2.40.10.10">
    <property type="entry name" value="Trypsin-like serine proteases"/>
    <property type="match status" value="1"/>
</dbReference>
<keyword evidence="12" id="KW-0732">Signal</keyword>
<feature type="compositionally biased region" description="Basic and acidic residues" evidence="11">
    <location>
        <begin position="156"/>
        <end position="215"/>
    </location>
</feature>
<keyword evidence="4" id="KW-0645">Protease</keyword>
<keyword evidence="6" id="KW-0720">Serine protease</keyword>
<dbReference type="PANTHER" id="PTHR24276">
    <property type="entry name" value="POLYSERASE-RELATED"/>
    <property type="match status" value="1"/>
</dbReference>
<dbReference type="InterPro" id="IPR009003">
    <property type="entry name" value="Peptidase_S1_PA"/>
</dbReference>
<evidence type="ECO:0000256" key="3">
    <source>
        <dbReference type="ARBA" id="ARBA00022656"/>
    </source>
</evidence>
<evidence type="ECO:0000256" key="5">
    <source>
        <dbReference type="ARBA" id="ARBA00022801"/>
    </source>
</evidence>
<feature type="chain" id="PRO_5040126529" evidence="12">
    <location>
        <begin position="18"/>
        <end position="571"/>
    </location>
</feature>
<dbReference type="InterPro" id="IPR001254">
    <property type="entry name" value="Trypsin_dom"/>
</dbReference>
<dbReference type="GeneID" id="118277702"/>
<evidence type="ECO:0000256" key="7">
    <source>
        <dbReference type="ARBA" id="ARBA00023157"/>
    </source>
</evidence>
<dbReference type="InterPro" id="IPR050430">
    <property type="entry name" value="Peptidase_S1"/>
</dbReference>
<dbReference type="CDD" id="cd00190">
    <property type="entry name" value="Tryp_SPc"/>
    <property type="match status" value="1"/>
</dbReference>